<reference evidence="1 2" key="1">
    <citation type="submission" date="2017-11" db="EMBL/GenBank/DDBJ databases">
        <title>Complete genome of a free-living desiccation-tolerant cyanobacterium and its photosynthetic adaptation to extreme terrestrial habitat.</title>
        <authorList>
            <person name="Shang J."/>
        </authorList>
    </citation>
    <scope>NUCLEOTIDE SEQUENCE [LARGE SCALE GENOMIC DNA]</scope>
    <source>
        <strain evidence="1 2">CCNUN1</strain>
    </source>
</reference>
<evidence type="ECO:0000313" key="2">
    <source>
        <dbReference type="Proteomes" id="UP000232003"/>
    </source>
</evidence>
<evidence type="ECO:0000313" key="1">
    <source>
        <dbReference type="EMBL" id="AUB34677.1"/>
    </source>
</evidence>
<dbReference type="Proteomes" id="UP000232003">
    <property type="component" value="Chromosome"/>
</dbReference>
<organism evidence="1 2">
    <name type="scientific">Nostoc flagelliforme CCNUN1</name>
    <dbReference type="NCBI Taxonomy" id="2038116"/>
    <lineage>
        <taxon>Bacteria</taxon>
        <taxon>Bacillati</taxon>
        <taxon>Cyanobacteriota</taxon>
        <taxon>Cyanophyceae</taxon>
        <taxon>Nostocales</taxon>
        <taxon>Nostocaceae</taxon>
        <taxon>Nostoc</taxon>
    </lineage>
</organism>
<name>A0A2K8SGW7_9NOSO</name>
<protein>
    <submittedName>
        <fullName evidence="1">Uncharacterized protein</fullName>
    </submittedName>
</protein>
<proteinExistence type="predicted"/>
<keyword evidence="2" id="KW-1185">Reference proteome</keyword>
<accession>A0A2K8SGW7</accession>
<sequence>MIADVFTRNRNLYVIQDLDKLFAAVNYIFQQCELKIQKE</sequence>
<dbReference type="KEGG" id="nfl:COO91_00506"/>
<dbReference type="AlphaFoldDB" id="A0A2K8SGW7"/>
<gene>
    <name evidence="1" type="ORF">COO91_00506</name>
</gene>
<dbReference type="EMBL" id="CP024785">
    <property type="protein sequence ID" value="AUB34677.1"/>
    <property type="molecule type" value="Genomic_DNA"/>
</dbReference>